<dbReference type="OrthoDB" id="2791290at2759"/>
<organism evidence="2 3">
    <name type="scientific">Austropuccinia psidii MF-1</name>
    <dbReference type="NCBI Taxonomy" id="1389203"/>
    <lineage>
        <taxon>Eukaryota</taxon>
        <taxon>Fungi</taxon>
        <taxon>Dikarya</taxon>
        <taxon>Basidiomycota</taxon>
        <taxon>Pucciniomycotina</taxon>
        <taxon>Pucciniomycetes</taxon>
        <taxon>Pucciniales</taxon>
        <taxon>Sphaerophragmiaceae</taxon>
        <taxon>Austropuccinia</taxon>
    </lineage>
</organism>
<evidence type="ECO:0000259" key="1">
    <source>
        <dbReference type="Pfam" id="PF07727"/>
    </source>
</evidence>
<keyword evidence="3" id="KW-1185">Reference proteome</keyword>
<dbReference type="AlphaFoldDB" id="A0A9Q3GCZ9"/>
<gene>
    <name evidence="2" type="ORF">O181_002833</name>
</gene>
<dbReference type="Proteomes" id="UP000765509">
    <property type="component" value="Unassembled WGS sequence"/>
</dbReference>
<dbReference type="Pfam" id="PF07727">
    <property type="entry name" value="RVT_2"/>
    <property type="match status" value="1"/>
</dbReference>
<dbReference type="InterPro" id="IPR013103">
    <property type="entry name" value="RVT_2"/>
</dbReference>
<dbReference type="InterPro" id="IPR043502">
    <property type="entry name" value="DNA/RNA_pol_sf"/>
</dbReference>
<dbReference type="SUPFAM" id="SSF56672">
    <property type="entry name" value="DNA/RNA polymerases"/>
    <property type="match status" value="1"/>
</dbReference>
<sequence length="672" mass="76998">MAPKNVIPRTYKEAMNGTEKEEWVNAIEEELKNMRQMEVFEITEEKGDEHLINGGWIFAKRIDNMTGSIQYKARYVARGNKQWHNEEYKETFTLTGTFSALRFLLTWEAKCKWLVHSFDFTAAYLNAPIDMNVWIRPPDGLTIPKGTGCQLKKALYGTKQAGSCWWEHLSSKLKELLFRKSAYDASVYFNMKNGTVTWIHVEDGIVIAQEEEALNALKNGLNKSFTIKWKPGVTNMIGVEVKWESEGFTLTQKKLIDSVIAENWNGKKLNATPLPEKCDVSTTPPKGTIIEKKIFLSIIGSISYVANGTCPNISFAVNLLAWHAQAPTSHHWAMLQHFLGYLKNTRDQCLKLFPNDEDIIVASDASWGGEVLYSTHGHFLDKSHQVHGVKFGGKARFLAEKACQRLFNNDMRLLLQYNNKSTIRISNNTASNKWTRHFYKDFFLAQLTQNQNALCKTIPKLNNSNYLQFKVQTQAYLMKMDLVDCLTTNPETPLPDAAQQNELLKRRQKTAGIVIGTMGILIWQRFINLVNEGNPYNIWRTLLRHFTSNADNNQARIFSEFLALKHVDTLEKFISYIRQHIGKIASVRIMIGSPGDIKELLITEIIVSKLNNKYVNTGEILQNQRPLTISKVIDYLEQRRQYTVDSNESTIRNEALCNTQGNISKMKNKRIY</sequence>
<proteinExistence type="predicted"/>
<comment type="caution">
    <text evidence="2">The sequence shown here is derived from an EMBL/GenBank/DDBJ whole genome shotgun (WGS) entry which is preliminary data.</text>
</comment>
<protein>
    <recommendedName>
        <fullName evidence="1">Reverse transcriptase Ty1/copia-type domain-containing protein</fullName>
    </recommendedName>
</protein>
<feature type="domain" description="Reverse transcriptase Ty1/copia-type" evidence="1">
    <location>
        <begin position="38"/>
        <end position="262"/>
    </location>
</feature>
<accession>A0A9Q3GCZ9</accession>
<evidence type="ECO:0000313" key="3">
    <source>
        <dbReference type="Proteomes" id="UP000765509"/>
    </source>
</evidence>
<dbReference type="EMBL" id="AVOT02000487">
    <property type="protein sequence ID" value="MBW0463118.1"/>
    <property type="molecule type" value="Genomic_DNA"/>
</dbReference>
<evidence type="ECO:0000313" key="2">
    <source>
        <dbReference type="EMBL" id="MBW0463118.1"/>
    </source>
</evidence>
<reference evidence="2" key="1">
    <citation type="submission" date="2021-03" db="EMBL/GenBank/DDBJ databases">
        <title>Draft genome sequence of rust myrtle Austropuccinia psidii MF-1, a brazilian biotype.</title>
        <authorList>
            <person name="Quecine M.C."/>
            <person name="Pachon D.M.R."/>
            <person name="Bonatelli M.L."/>
            <person name="Correr F.H."/>
            <person name="Franceschini L.M."/>
            <person name="Leite T.F."/>
            <person name="Margarido G.R.A."/>
            <person name="Almeida C.A."/>
            <person name="Ferrarezi J.A."/>
            <person name="Labate C.A."/>
        </authorList>
    </citation>
    <scope>NUCLEOTIDE SEQUENCE</scope>
    <source>
        <strain evidence="2">MF-1</strain>
    </source>
</reference>
<name>A0A9Q3GCZ9_9BASI</name>